<evidence type="ECO:0000313" key="9">
    <source>
        <dbReference type="Proteomes" id="UP000799437"/>
    </source>
</evidence>
<accession>A0A6A6VZU5</accession>
<feature type="short sequence motif" description="FFD box" evidence="1">
    <location>
        <begin position="500"/>
        <end position="516"/>
    </location>
</feature>
<dbReference type="EMBL" id="ML996578">
    <property type="protein sequence ID" value="KAF2755200.1"/>
    <property type="molecule type" value="Genomic_DNA"/>
</dbReference>
<dbReference type="PROSITE" id="PS51536">
    <property type="entry name" value="TFG"/>
    <property type="match status" value="1"/>
</dbReference>
<protein>
    <recommendedName>
        <fullName evidence="10">TFG box profile domain-containing protein</fullName>
    </recommendedName>
</protein>
<feature type="compositionally biased region" description="Low complexity" evidence="3">
    <location>
        <begin position="280"/>
        <end position="304"/>
    </location>
</feature>
<dbReference type="AlphaFoldDB" id="A0A6A6VZU5"/>
<dbReference type="OrthoDB" id="21539at2759"/>
<feature type="compositionally biased region" description="Gly residues" evidence="3">
    <location>
        <begin position="141"/>
        <end position="157"/>
    </location>
</feature>
<dbReference type="PANTHER" id="PTHR13586:SF0">
    <property type="entry name" value="TRAILER HITCH, ISOFORM H"/>
    <property type="match status" value="1"/>
</dbReference>
<feature type="region of interest" description="Disordered" evidence="3">
    <location>
        <begin position="463"/>
        <end position="494"/>
    </location>
</feature>
<dbReference type="PROSITE" id="PS52002">
    <property type="entry name" value="SM"/>
    <property type="match status" value="1"/>
</dbReference>
<feature type="domain" description="DFDF" evidence="4">
    <location>
        <begin position="430"/>
        <end position="466"/>
    </location>
</feature>
<gene>
    <name evidence="8" type="ORF">EJ05DRAFT_513504</name>
</gene>
<dbReference type="PROSITE" id="PS51513">
    <property type="entry name" value="FFD"/>
    <property type="match status" value="1"/>
</dbReference>
<dbReference type="InterPro" id="IPR025768">
    <property type="entry name" value="TFG_box"/>
</dbReference>
<feature type="domain" description="TFG box profile" evidence="6">
    <location>
        <begin position="528"/>
        <end position="548"/>
    </location>
</feature>
<feature type="domain" description="FFD box profile" evidence="5">
    <location>
        <begin position="500"/>
        <end position="516"/>
    </location>
</feature>
<feature type="region of interest" description="Disordered" evidence="3">
    <location>
        <begin position="77"/>
        <end position="309"/>
    </location>
</feature>
<dbReference type="GeneID" id="54489494"/>
<feature type="compositionally biased region" description="Low complexity" evidence="3">
    <location>
        <begin position="104"/>
        <end position="135"/>
    </location>
</feature>
<evidence type="ECO:0000259" key="6">
    <source>
        <dbReference type="PROSITE" id="PS51536"/>
    </source>
</evidence>
<evidence type="ECO:0000256" key="2">
    <source>
        <dbReference type="PROSITE-ProRule" id="PRU00869"/>
    </source>
</evidence>
<feature type="region of interest" description="Disordered" evidence="3">
    <location>
        <begin position="398"/>
        <end position="439"/>
    </location>
</feature>
<dbReference type="Pfam" id="PF09532">
    <property type="entry name" value="FDF"/>
    <property type="match status" value="1"/>
</dbReference>
<dbReference type="InterPro" id="IPR025609">
    <property type="entry name" value="Lsm14-like_N"/>
</dbReference>
<dbReference type="InterPro" id="IPR047575">
    <property type="entry name" value="Sm"/>
</dbReference>
<feature type="compositionally biased region" description="Polar residues" evidence="3">
    <location>
        <begin position="485"/>
        <end position="494"/>
    </location>
</feature>
<dbReference type="RefSeq" id="XP_033597651.1">
    <property type="nucleotide sequence ID" value="XM_033748440.1"/>
</dbReference>
<dbReference type="InterPro" id="IPR025761">
    <property type="entry name" value="FFD_box"/>
</dbReference>
<keyword evidence="9" id="KW-1185">Reference proteome</keyword>
<dbReference type="GO" id="GO:0034063">
    <property type="term" value="P:stress granule assembly"/>
    <property type="evidence" value="ECO:0007669"/>
    <property type="project" value="TreeGrafter"/>
</dbReference>
<evidence type="ECO:0000259" key="5">
    <source>
        <dbReference type="PROSITE" id="PS51513"/>
    </source>
</evidence>
<dbReference type="InterPro" id="IPR010920">
    <property type="entry name" value="LSM_dom_sf"/>
</dbReference>
<proteinExistence type="predicted"/>
<feature type="compositionally biased region" description="Basic residues" evidence="3">
    <location>
        <begin position="556"/>
        <end position="575"/>
    </location>
</feature>
<evidence type="ECO:0000313" key="8">
    <source>
        <dbReference type="EMBL" id="KAF2755200.1"/>
    </source>
</evidence>
<evidence type="ECO:0000259" key="7">
    <source>
        <dbReference type="PROSITE" id="PS52002"/>
    </source>
</evidence>
<dbReference type="GO" id="GO:0000932">
    <property type="term" value="C:P-body"/>
    <property type="evidence" value="ECO:0007669"/>
    <property type="project" value="TreeGrafter"/>
</dbReference>
<dbReference type="CDD" id="cd01736">
    <property type="entry name" value="LSm14_N"/>
    <property type="match status" value="1"/>
</dbReference>
<evidence type="ECO:0000256" key="3">
    <source>
        <dbReference type="SAM" id="MobiDB-lite"/>
    </source>
</evidence>
<evidence type="ECO:0008006" key="10">
    <source>
        <dbReference type="Google" id="ProtNLM"/>
    </source>
</evidence>
<feature type="domain" description="Sm" evidence="7">
    <location>
        <begin position="1"/>
        <end position="79"/>
    </location>
</feature>
<dbReference type="GO" id="GO:0033962">
    <property type="term" value="P:P-body assembly"/>
    <property type="evidence" value="ECO:0007669"/>
    <property type="project" value="TreeGrafter"/>
</dbReference>
<dbReference type="SMART" id="SM01199">
    <property type="entry name" value="FDF"/>
    <property type="match status" value="1"/>
</dbReference>
<dbReference type="Gene3D" id="2.30.30.100">
    <property type="match status" value="1"/>
</dbReference>
<dbReference type="SMART" id="SM01271">
    <property type="entry name" value="LSM14"/>
    <property type="match status" value="1"/>
</dbReference>
<dbReference type="PROSITE" id="PS51512">
    <property type="entry name" value="DFDF"/>
    <property type="match status" value="1"/>
</dbReference>
<dbReference type="Proteomes" id="UP000799437">
    <property type="component" value="Unassembled WGS sequence"/>
</dbReference>
<evidence type="ECO:0000256" key="1">
    <source>
        <dbReference type="PROSITE-ProRule" id="PRU00846"/>
    </source>
</evidence>
<feature type="region of interest" description="Disordered" evidence="3">
    <location>
        <begin position="337"/>
        <end position="358"/>
    </location>
</feature>
<dbReference type="SUPFAM" id="SSF50182">
    <property type="entry name" value="Sm-like ribonucleoproteins"/>
    <property type="match status" value="1"/>
</dbReference>
<feature type="compositionally biased region" description="Pro residues" evidence="3">
    <location>
        <begin position="172"/>
        <end position="186"/>
    </location>
</feature>
<sequence length="590" mass="61928">MSEYIGARITLISKSDIRYSGVLHEINSESSTVALENVKSFGTEGRRGNEDEIPPSDNVYEYIVFRGSDVKDLRIDEAPKETKPPPPQVPNDPAILNAARPSTSQHNQQNQSQRQQPPQDFGPGSGGQYPPQWGQYPPPYGGRGFGPQGGFPGGPAGVPGPPGFNGYNGYPQMPPYGPPHGWPGPPSQGFRGQGLFPPSPMPPNNQQGPPDQQPPQGPKGTQALAGASTEKDDKSNAAEVDAAPKQKDSQSTERSTTAPDPAAHKAQAPTPPVESKPDVAAALAAPKVNAGAATKTAPTALKKAPVGPKSARIIPAVPLTSPNPKAAAQIAVQAPKTTVPPTPAQGKPGNSQQFQNATQAATAAVAAAMAKLPKPGQPKAEADTAAIDNLARKVADMRADDKIRHSRQPGTGGFVTGRGRGRGRGGHQSQPVAKVEVPTTDFDFETSNAKFNKLDLVKEAIAGGSPMGENIPGKNLDEPDRGLNEPSNDSDVVIPSATTATYNKSTSFFDNISSEHRDREEAKDQRFGGSEFRSEERKKNLETFGQGSVDGYRGGYRGRGRGRGYRGRGAPRGRGRGFPQGGASAEAGTA</sequence>
<reference evidence="8" key="1">
    <citation type="journal article" date="2020" name="Stud. Mycol.">
        <title>101 Dothideomycetes genomes: a test case for predicting lifestyles and emergence of pathogens.</title>
        <authorList>
            <person name="Haridas S."/>
            <person name="Albert R."/>
            <person name="Binder M."/>
            <person name="Bloem J."/>
            <person name="Labutti K."/>
            <person name="Salamov A."/>
            <person name="Andreopoulos B."/>
            <person name="Baker S."/>
            <person name="Barry K."/>
            <person name="Bills G."/>
            <person name="Bluhm B."/>
            <person name="Cannon C."/>
            <person name="Castanera R."/>
            <person name="Culley D."/>
            <person name="Daum C."/>
            <person name="Ezra D."/>
            <person name="Gonzalez J."/>
            <person name="Henrissat B."/>
            <person name="Kuo A."/>
            <person name="Liang C."/>
            <person name="Lipzen A."/>
            <person name="Lutzoni F."/>
            <person name="Magnuson J."/>
            <person name="Mondo S."/>
            <person name="Nolan M."/>
            <person name="Ohm R."/>
            <person name="Pangilinan J."/>
            <person name="Park H.-J."/>
            <person name="Ramirez L."/>
            <person name="Alfaro M."/>
            <person name="Sun H."/>
            <person name="Tritt A."/>
            <person name="Yoshinaga Y."/>
            <person name="Zwiers L.-H."/>
            <person name="Turgeon B."/>
            <person name="Goodwin S."/>
            <person name="Spatafora J."/>
            <person name="Crous P."/>
            <person name="Grigoriev I."/>
        </authorList>
    </citation>
    <scope>NUCLEOTIDE SEQUENCE</scope>
    <source>
        <strain evidence="8">CBS 121739</strain>
    </source>
</reference>
<feature type="region of interest" description="Disordered" evidence="3">
    <location>
        <begin position="511"/>
        <end position="590"/>
    </location>
</feature>
<dbReference type="Pfam" id="PF12701">
    <property type="entry name" value="LSM14"/>
    <property type="match status" value="1"/>
</dbReference>
<dbReference type="GO" id="GO:0003729">
    <property type="term" value="F:mRNA binding"/>
    <property type="evidence" value="ECO:0007669"/>
    <property type="project" value="TreeGrafter"/>
</dbReference>
<organism evidence="8 9">
    <name type="scientific">Pseudovirgaria hyperparasitica</name>
    <dbReference type="NCBI Taxonomy" id="470096"/>
    <lineage>
        <taxon>Eukaryota</taxon>
        <taxon>Fungi</taxon>
        <taxon>Dikarya</taxon>
        <taxon>Ascomycota</taxon>
        <taxon>Pezizomycotina</taxon>
        <taxon>Dothideomycetes</taxon>
        <taxon>Dothideomycetes incertae sedis</taxon>
        <taxon>Acrospermales</taxon>
        <taxon>Acrospermaceae</taxon>
        <taxon>Pseudovirgaria</taxon>
    </lineage>
</organism>
<feature type="compositionally biased region" description="Basic and acidic residues" evidence="3">
    <location>
        <begin position="229"/>
        <end position="251"/>
    </location>
</feature>
<name>A0A6A6VZU5_9PEZI</name>
<dbReference type="InterPro" id="IPR025762">
    <property type="entry name" value="DFDF"/>
</dbReference>
<dbReference type="PANTHER" id="PTHR13586">
    <property type="entry name" value="SCD6 PROTEIN-RELATED"/>
    <property type="match status" value="1"/>
</dbReference>
<feature type="compositionally biased region" description="Basic and acidic residues" evidence="3">
    <location>
        <begin position="513"/>
        <end position="541"/>
    </location>
</feature>
<feature type="short sequence motif" description="TFG box" evidence="2">
    <location>
        <begin position="528"/>
        <end position="548"/>
    </location>
</feature>
<evidence type="ECO:0000259" key="4">
    <source>
        <dbReference type="PROSITE" id="PS51512"/>
    </source>
</evidence>
<dbReference type="InterPro" id="IPR019050">
    <property type="entry name" value="FDF_dom"/>
</dbReference>